<comment type="similarity">
    <text evidence="2">Belongs to the VPS54 family.</text>
</comment>
<dbReference type="PANTHER" id="PTHR12965:SF0">
    <property type="entry name" value="VACUOLAR PROTEIN SORTING-ASSOCIATED PROTEIN 54"/>
    <property type="match status" value="1"/>
</dbReference>
<feature type="region of interest" description="Disordered" evidence="7">
    <location>
        <begin position="1"/>
        <end position="68"/>
    </location>
</feature>
<organism evidence="9 10">
    <name type="scientific">Ascosphaera apis ARSEF 7405</name>
    <dbReference type="NCBI Taxonomy" id="392613"/>
    <lineage>
        <taxon>Eukaryota</taxon>
        <taxon>Fungi</taxon>
        <taxon>Dikarya</taxon>
        <taxon>Ascomycota</taxon>
        <taxon>Pezizomycotina</taxon>
        <taxon>Eurotiomycetes</taxon>
        <taxon>Eurotiomycetidae</taxon>
        <taxon>Onygenales</taxon>
        <taxon>Ascosphaeraceae</taxon>
        <taxon>Ascosphaera</taxon>
    </lineage>
</organism>
<dbReference type="GO" id="GO:0005829">
    <property type="term" value="C:cytosol"/>
    <property type="evidence" value="ECO:0007669"/>
    <property type="project" value="GOC"/>
</dbReference>
<dbReference type="PANTHER" id="PTHR12965">
    <property type="entry name" value="VACUOLAR PROTEIN SORTING 54"/>
    <property type="match status" value="1"/>
</dbReference>
<feature type="domain" description="Vacuolar protein sorting-associated protein 54 C-terminal" evidence="8">
    <location>
        <begin position="814"/>
        <end position="943"/>
    </location>
</feature>
<accession>A0A168DTM1</accession>
<dbReference type="GO" id="GO:0006896">
    <property type="term" value="P:Golgi to vacuole transport"/>
    <property type="evidence" value="ECO:0007669"/>
    <property type="project" value="TreeGrafter"/>
</dbReference>
<feature type="compositionally biased region" description="Polar residues" evidence="7">
    <location>
        <begin position="1"/>
        <end position="32"/>
    </location>
</feature>
<dbReference type="Pfam" id="PF07928">
    <property type="entry name" value="Vps54"/>
    <property type="match status" value="1"/>
</dbReference>
<feature type="compositionally biased region" description="Basic and acidic residues" evidence="7">
    <location>
        <begin position="240"/>
        <end position="253"/>
    </location>
</feature>
<evidence type="ECO:0000313" key="9">
    <source>
        <dbReference type="EMBL" id="KZZ98096.1"/>
    </source>
</evidence>
<feature type="region of interest" description="Disordered" evidence="7">
    <location>
        <begin position="240"/>
        <end position="259"/>
    </location>
</feature>
<sequence length="1076" mass="119879">MSSPNPRKSIDSFQSSVSGLSPIPQLQTSSFDFGNGPVRPRYDYSRKSSIASTATGIGGSLDSSQQRGSVAEAGQNAIFTLLQPQIVRTGVLPPAQAPSNWKAPTTRDIPPVVLTNVPKVDQSAFQTYLSLVNSSYDALRRVKAVADRAERAEGADSASLKSQPSLGSSVPDLHPDANTAKKSPELTPPADAQRRPSFSRAKWPSTAPLSTIPSVYFDNNFHLENPRTFDVVTERSDIIRSPHHRNDDKEQSKGDSAFPAAGRKALATNAILQEKLSWYLDTVEIHLITSISNASTTFFTALGSLQALHAEATASVEKIQALRNDLSNLDSDMALGGLQVVQLQRRRENIRRLTEAATQLQEVITSVSFCEKLINEGEYMRGLEELEDVIKLLCGEPPKRQREVFQRLANDNMRFVDLRRLDVLEGANNDLDELRNRIRAGFEREFLGMLLEDLRKHVDTVPTSDTLSRLGLLLHSSKRMSRPAAMVEPAYMSVDNDFKARLKTYIYGLHRVQFIAAAATTYKAELLRELKSLVRRHLPSATDDDTLSTVSGQGNNGRHLSQHERSSILARNLRQLDPEDAYTMLLKMYTDISEALRRMGTQLKILLDIISDLDDNQEPPSRSSSLSRGRDGSRTRSVSPMQQSRQRVLDILDMSTLAIQAIDLVQGQIVKVLRVRSDQTVKLQLPDFIRYFSLNKLFVNECEAISGSGGAALNNLINGQIKDFVNSLSDSQMRRLIQVMDSDRWDGKDFGDEERQLLANILETKTNDPEVWTSTSKIWEEPQSAESLQVQSTSPDSVSVSGKEKVRTALIDDQRFILPESALAILRILEDFLHLMAEMPSMIPDIAPRLLECLKLFNSRSSQLILGAGATRSAGLKNITTKHLALASQALSFIIALIPYMREFIRRHTTVSSIVAEFDKIKRLYQEHQNGIHDKLVEIMSSRATVHVAAMKKIDWDAAEDTKATSPYMEVLTKETGTLYRVLSKHLPGYTVSMIMEPVFQNYKKQWAEAFQSAVLTTERGRQRMLSDIELFKSRIDKIEGSGDLGDYLLSLVNAKTIAPRSKVASPEPDKSSNAS</sequence>
<dbReference type="GO" id="GO:0015031">
    <property type="term" value="P:protein transport"/>
    <property type="evidence" value="ECO:0007669"/>
    <property type="project" value="UniProtKB-KW"/>
</dbReference>
<proteinExistence type="inferred from homology"/>
<protein>
    <submittedName>
        <fullName evidence="9">Vps54-like protein</fullName>
    </submittedName>
</protein>
<feature type="region of interest" description="Disordered" evidence="7">
    <location>
        <begin position="151"/>
        <end position="203"/>
    </location>
</feature>
<feature type="compositionally biased region" description="Polar residues" evidence="7">
    <location>
        <begin position="547"/>
        <end position="559"/>
    </location>
</feature>
<evidence type="ECO:0000259" key="8">
    <source>
        <dbReference type="Pfam" id="PF07928"/>
    </source>
</evidence>
<reference evidence="9 10" key="1">
    <citation type="journal article" date="2016" name="Genome Biol. Evol.">
        <title>Divergent and convergent evolution of fungal pathogenicity.</title>
        <authorList>
            <person name="Shang Y."/>
            <person name="Xiao G."/>
            <person name="Zheng P."/>
            <person name="Cen K."/>
            <person name="Zhan S."/>
            <person name="Wang C."/>
        </authorList>
    </citation>
    <scope>NUCLEOTIDE SEQUENCE [LARGE SCALE GENOMIC DNA]</scope>
    <source>
        <strain evidence="9 10">ARSEF 7405</strain>
    </source>
</reference>
<keyword evidence="3" id="KW-0813">Transport</keyword>
<dbReference type="Proteomes" id="UP000242877">
    <property type="component" value="Unassembled WGS sequence"/>
</dbReference>
<evidence type="ECO:0000256" key="6">
    <source>
        <dbReference type="ARBA" id="ARBA00023054"/>
    </source>
</evidence>
<feature type="compositionally biased region" description="Polar residues" evidence="7">
    <location>
        <begin position="159"/>
        <end position="168"/>
    </location>
</feature>
<evidence type="ECO:0000256" key="2">
    <source>
        <dbReference type="ARBA" id="ARBA00009150"/>
    </source>
</evidence>
<dbReference type="InterPro" id="IPR039745">
    <property type="entry name" value="Vps54"/>
</dbReference>
<dbReference type="GO" id="GO:0019905">
    <property type="term" value="F:syntaxin binding"/>
    <property type="evidence" value="ECO:0007669"/>
    <property type="project" value="TreeGrafter"/>
</dbReference>
<dbReference type="EMBL" id="AZGZ01000001">
    <property type="protein sequence ID" value="KZZ98096.1"/>
    <property type="molecule type" value="Genomic_DNA"/>
</dbReference>
<feature type="compositionally biased region" description="Polar residues" evidence="7">
    <location>
        <begin position="47"/>
        <end position="68"/>
    </location>
</feature>
<dbReference type="Gene3D" id="6.10.250.860">
    <property type="match status" value="1"/>
</dbReference>
<gene>
    <name evidence="9" type="ORF">AAP_00357</name>
</gene>
<dbReference type="VEuPathDB" id="FungiDB:AAP_00357"/>
<dbReference type="GO" id="GO:0000938">
    <property type="term" value="C:GARP complex"/>
    <property type="evidence" value="ECO:0007669"/>
    <property type="project" value="InterPro"/>
</dbReference>
<keyword evidence="4" id="KW-0653">Protein transport</keyword>
<feature type="region of interest" description="Disordered" evidence="7">
    <location>
        <begin position="542"/>
        <end position="565"/>
    </location>
</feature>
<evidence type="ECO:0000256" key="7">
    <source>
        <dbReference type="SAM" id="MobiDB-lite"/>
    </source>
</evidence>
<name>A0A168DTM1_9EURO</name>
<dbReference type="AlphaFoldDB" id="A0A168DTM1"/>
<comment type="caution">
    <text evidence="9">The sequence shown here is derived from an EMBL/GenBank/DDBJ whole genome shotgun (WGS) entry which is preliminary data.</text>
</comment>
<evidence type="ECO:0000256" key="4">
    <source>
        <dbReference type="ARBA" id="ARBA00022927"/>
    </source>
</evidence>
<keyword evidence="5" id="KW-0333">Golgi apparatus</keyword>
<evidence type="ECO:0000256" key="1">
    <source>
        <dbReference type="ARBA" id="ARBA00004601"/>
    </source>
</evidence>
<keyword evidence="10" id="KW-1185">Reference proteome</keyword>
<evidence type="ECO:0000256" key="5">
    <source>
        <dbReference type="ARBA" id="ARBA00023034"/>
    </source>
</evidence>
<evidence type="ECO:0000313" key="10">
    <source>
        <dbReference type="Proteomes" id="UP000242877"/>
    </source>
</evidence>
<feature type="region of interest" description="Disordered" evidence="7">
    <location>
        <begin position="615"/>
        <end position="642"/>
    </location>
</feature>
<dbReference type="InterPro" id="IPR012501">
    <property type="entry name" value="Vps54_C"/>
</dbReference>
<dbReference type="GO" id="GO:0042147">
    <property type="term" value="P:retrograde transport, endosome to Golgi"/>
    <property type="evidence" value="ECO:0007669"/>
    <property type="project" value="InterPro"/>
</dbReference>
<dbReference type="OrthoDB" id="10259024at2759"/>
<evidence type="ECO:0000256" key="3">
    <source>
        <dbReference type="ARBA" id="ARBA00022448"/>
    </source>
</evidence>
<comment type="subcellular location">
    <subcellularLocation>
        <location evidence="1">Golgi apparatus</location>
        <location evidence="1">trans-Golgi network</location>
    </subcellularLocation>
</comment>
<keyword evidence="6" id="KW-0175">Coiled coil</keyword>